<dbReference type="InterPro" id="IPR005829">
    <property type="entry name" value="Sugar_transporter_CS"/>
</dbReference>
<accession>A0A117P8C9</accession>
<feature type="transmembrane region" description="Helical" evidence="9">
    <location>
        <begin position="81"/>
        <end position="100"/>
    </location>
</feature>
<dbReference type="GO" id="GO:0046677">
    <property type="term" value="P:response to antibiotic"/>
    <property type="evidence" value="ECO:0007669"/>
    <property type="project" value="UniProtKB-KW"/>
</dbReference>
<dbReference type="RefSeq" id="WP_062151218.1">
    <property type="nucleotide sequence ID" value="NZ_KQ947988.1"/>
</dbReference>
<evidence type="ECO:0000256" key="7">
    <source>
        <dbReference type="ARBA" id="ARBA00023251"/>
    </source>
</evidence>
<feature type="transmembrane region" description="Helical" evidence="9">
    <location>
        <begin position="312"/>
        <end position="330"/>
    </location>
</feature>
<dbReference type="PANTHER" id="PTHR42718:SF46">
    <property type="entry name" value="BLR6921 PROTEIN"/>
    <property type="match status" value="1"/>
</dbReference>
<dbReference type="InterPro" id="IPR036259">
    <property type="entry name" value="MFS_trans_sf"/>
</dbReference>
<keyword evidence="12" id="KW-1185">Reference proteome</keyword>
<dbReference type="PROSITE" id="PS50850">
    <property type="entry name" value="MFS"/>
    <property type="match status" value="1"/>
</dbReference>
<dbReference type="CDD" id="cd17321">
    <property type="entry name" value="MFS_MMR_MDR_like"/>
    <property type="match status" value="1"/>
</dbReference>
<evidence type="ECO:0000259" key="10">
    <source>
        <dbReference type="PROSITE" id="PS50850"/>
    </source>
</evidence>
<keyword evidence="2" id="KW-0813">Transport</keyword>
<evidence type="ECO:0000256" key="2">
    <source>
        <dbReference type="ARBA" id="ARBA00022448"/>
    </source>
</evidence>
<keyword evidence="3" id="KW-1003">Cell membrane</keyword>
<organism evidence="11 12">
    <name type="scientific">Streptomyces curacoi</name>
    <dbReference type="NCBI Taxonomy" id="146536"/>
    <lineage>
        <taxon>Bacteria</taxon>
        <taxon>Bacillati</taxon>
        <taxon>Actinomycetota</taxon>
        <taxon>Actinomycetes</taxon>
        <taxon>Kitasatosporales</taxon>
        <taxon>Streptomycetaceae</taxon>
        <taxon>Streptomyces</taxon>
    </lineage>
</organism>
<name>A0A117P8C9_9ACTN</name>
<feature type="transmembrane region" description="Helical" evidence="9">
    <location>
        <begin position="206"/>
        <end position="225"/>
    </location>
</feature>
<feature type="transmembrane region" description="Helical" evidence="9">
    <location>
        <begin position="337"/>
        <end position="359"/>
    </location>
</feature>
<dbReference type="STRING" id="146536.AQI70_18785"/>
<evidence type="ECO:0000256" key="6">
    <source>
        <dbReference type="ARBA" id="ARBA00023136"/>
    </source>
</evidence>
<dbReference type="PROSITE" id="PS00216">
    <property type="entry name" value="SUGAR_TRANSPORT_1"/>
    <property type="match status" value="1"/>
</dbReference>
<dbReference type="Proteomes" id="UP000054024">
    <property type="component" value="Unassembled WGS sequence"/>
</dbReference>
<feature type="transmembrane region" description="Helical" evidence="9">
    <location>
        <begin position="445"/>
        <end position="464"/>
    </location>
</feature>
<evidence type="ECO:0000256" key="1">
    <source>
        <dbReference type="ARBA" id="ARBA00004651"/>
    </source>
</evidence>
<sequence>MVDTLNSQTRQGRWLLPVLLTVQFLVSLDMSVVNVALPDIGGGLGFAPESLAWVVNAYALTFGGLLMLGGRLADVAGRRRVLVAGFVLFGLASLLGGLAQAPGQLIAARAAQGVGAALLSPVALALITVNFPAGAARSRALGLWGAAGAAGGAVGVLAGGLLTDWFGWRAVMLVNVPVVAAVLALVRPAVPADDRPGTGSRPRLDALGALLVTAGTSLLVLGLVRTETHGWVSWQTGGALAAAALLLALFTAAETRVRQPLLRLGILAQGPVLAANVFALLMSAGQFAAFYFTSLYLQQVLEYGPTAAGGAFLPFCAGVVAGTVIAARTVGRFGPGVLLVAGGLLGAAGFAWFAAAMAVDGGFLLSVLGPSAVASVGIGMCFVPLGTAATEGVAQEETGMASGLLNTSRQVGGAVGLGVLVTVAASASAGSGGEGAEGLVAGYAAAYWVAAGLLAVAALAAGLLSGKGADHGGPPAQTPAGKKSRKNSGERVDPAASRSTQG</sequence>
<dbReference type="EMBL" id="LMWJ01000013">
    <property type="protein sequence ID" value="KUM74864.1"/>
    <property type="molecule type" value="Genomic_DNA"/>
</dbReference>
<keyword evidence="5 9" id="KW-1133">Transmembrane helix</keyword>
<reference evidence="11 12" key="1">
    <citation type="submission" date="2015-10" db="EMBL/GenBank/DDBJ databases">
        <title>Draft genome sequence of Streptomyces curacoi DSM 40107, type strain for the species Streptomyces curacoi.</title>
        <authorList>
            <person name="Ruckert C."/>
            <person name="Winkler A."/>
            <person name="Kalinowski J."/>
            <person name="Kampfer P."/>
            <person name="Glaeser S."/>
        </authorList>
    </citation>
    <scope>NUCLEOTIDE SEQUENCE [LARGE SCALE GENOMIC DNA]</scope>
    <source>
        <strain evidence="11 12">DSM 40107</strain>
    </source>
</reference>
<gene>
    <name evidence="11" type="ORF">AQI70_18785</name>
</gene>
<evidence type="ECO:0000256" key="5">
    <source>
        <dbReference type="ARBA" id="ARBA00022989"/>
    </source>
</evidence>
<feature type="region of interest" description="Disordered" evidence="8">
    <location>
        <begin position="468"/>
        <end position="502"/>
    </location>
</feature>
<dbReference type="InterPro" id="IPR011701">
    <property type="entry name" value="MFS"/>
</dbReference>
<evidence type="ECO:0000313" key="12">
    <source>
        <dbReference type="Proteomes" id="UP000054024"/>
    </source>
</evidence>
<evidence type="ECO:0000313" key="11">
    <source>
        <dbReference type="EMBL" id="KUM74864.1"/>
    </source>
</evidence>
<feature type="transmembrane region" description="Helical" evidence="9">
    <location>
        <begin position="273"/>
        <end position="292"/>
    </location>
</feature>
<feature type="domain" description="Major facilitator superfamily (MFS) profile" evidence="10">
    <location>
        <begin position="15"/>
        <end position="469"/>
    </location>
</feature>
<dbReference type="Gene3D" id="1.20.1250.20">
    <property type="entry name" value="MFS general substrate transporter like domains"/>
    <property type="match status" value="1"/>
</dbReference>
<protein>
    <submittedName>
        <fullName evidence="11">MFS transporter</fullName>
    </submittedName>
</protein>
<dbReference type="InterPro" id="IPR020846">
    <property type="entry name" value="MFS_dom"/>
</dbReference>
<keyword evidence="7" id="KW-0046">Antibiotic resistance</keyword>
<evidence type="ECO:0000256" key="4">
    <source>
        <dbReference type="ARBA" id="ARBA00022692"/>
    </source>
</evidence>
<feature type="transmembrane region" description="Helical" evidence="9">
    <location>
        <begin position="371"/>
        <end position="390"/>
    </location>
</feature>
<feature type="transmembrane region" description="Helical" evidence="9">
    <location>
        <begin position="411"/>
        <end position="433"/>
    </location>
</feature>
<proteinExistence type="predicted"/>
<dbReference type="PRINTS" id="PR01036">
    <property type="entry name" value="TCRTETB"/>
</dbReference>
<evidence type="ECO:0000256" key="3">
    <source>
        <dbReference type="ARBA" id="ARBA00022475"/>
    </source>
</evidence>
<feature type="transmembrane region" description="Helical" evidence="9">
    <location>
        <begin position="14"/>
        <end position="38"/>
    </location>
</feature>
<feature type="transmembrane region" description="Helical" evidence="9">
    <location>
        <begin position="106"/>
        <end position="129"/>
    </location>
</feature>
<dbReference type="PANTHER" id="PTHR42718">
    <property type="entry name" value="MAJOR FACILITATOR SUPERFAMILY MULTIDRUG TRANSPORTER MFSC"/>
    <property type="match status" value="1"/>
</dbReference>
<dbReference type="OrthoDB" id="4508689at2"/>
<feature type="transmembrane region" description="Helical" evidence="9">
    <location>
        <begin position="141"/>
        <end position="162"/>
    </location>
</feature>
<keyword evidence="4 9" id="KW-0812">Transmembrane</keyword>
<dbReference type="GO" id="GO:0005886">
    <property type="term" value="C:plasma membrane"/>
    <property type="evidence" value="ECO:0007669"/>
    <property type="project" value="UniProtKB-SubCell"/>
</dbReference>
<keyword evidence="6 9" id="KW-0472">Membrane</keyword>
<dbReference type="Pfam" id="PF07690">
    <property type="entry name" value="MFS_1"/>
    <property type="match status" value="1"/>
</dbReference>
<evidence type="ECO:0000256" key="9">
    <source>
        <dbReference type="SAM" id="Phobius"/>
    </source>
</evidence>
<dbReference type="AlphaFoldDB" id="A0A117P8C9"/>
<dbReference type="Gene3D" id="1.20.1720.10">
    <property type="entry name" value="Multidrug resistance protein D"/>
    <property type="match status" value="1"/>
</dbReference>
<comment type="subcellular location">
    <subcellularLocation>
        <location evidence="1">Cell membrane</location>
        <topology evidence="1">Multi-pass membrane protein</topology>
    </subcellularLocation>
</comment>
<dbReference type="SUPFAM" id="SSF103473">
    <property type="entry name" value="MFS general substrate transporter"/>
    <property type="match status" value="1"/>
</dbReference>
<comment type="caution">
    <text evidence="11">The sequence shown here is derived from an EMBL/GenBank/DDBJ whole genome shotgun (WGS) entry which is preliminary data.</text>
</comment>
<dbReference type="GO" id="GO:0022857">
    <property type="term" value="F:transmembrane transporter activity"/>
    <property type="evidence" value="ECO:0007669"/>
    <property type="project" value="InterPro"/>
</dbReference>
<feature type="transmembrane region" description="Helical" evidence="9">
    <location>
        <begin position="168"/>
        <end position="186"/>
    </location>
</feature>
<feature type="transmembrane region" description="Helical" evidence="9">
    <location>
        <begin position="50"/>
        <end position="69"/>
    </location>
</feature>
<evidence type="ECO:0000256" key="8">
    <source>
        <dbReference type="SAM" id="MobiDB-lite"/>
    </source>
</evidence>
<feature type="transmembrane region" description="Helical" evidence="9">
    <location>
        <begin position="231"/>
        <end position="252"/>
    </location>
</feature>